<accession>A0A8H6IAM6</accession>
<evidence type="ECO:0000256" key="1">
    <source>
        <dbReference type="SAM" id="MobiDB-lite"/>
    </source>
</evidence>
<dbReference type="AlphaFoldDB" id="A0A8H6IAM6"/>
<protein>
    <submittedName>
        <fullName evidence="2">Uncharacterized protein</fullName>
    </submittedName>
</protein>
<comment type="caution">
    <text evidence="2">The sequence shown here is derived from an EMBL/GenBank/DDBJ whole genome shotgun (WGS) entry which is preliminary data.</text>
</comment>
<dbReference type="Proteomes" id="UP000521943">
    <property type="component" value="Unassembled WGS sequence"/>
</dbReference>
<proteinExistence type="predicted"/>
<organism evidence="2 3">
    <name type="scientific">Ephemerocybe angulata</name>
    <dbReference type="NCBI Taxonomy" id="980116"/>
    <lineage>
        <taxon>Eukaryota</taxon>
        <taxon>Fungi</taxon>
        <taxon>Dikarya</taxon>
        <taxon>Basidiomycota</taxon>
        <taxon>Agaricomycotina</taxon>
        <taxon>Agaricomycetes</taxon>
        <taxon>Agaricomycetidae</taxon>
        <taxon>Agaricales</taxon>
        <taxon>Agaricineae</taxon>
        <taxon>Psathyrellaceae</taxon>
        <taxon>Ephemerocybe</taxon>
    </lineage>
</organism>
<reference evidence="2 3" key="1">
    <citation type="submission" date="2020-07" db="EMBL/GenBank/DDBJ databases">
        <title>Comparative genomics of pyrophilous fungi reveals a link between fire events and developmental genes.</title>
        <authorList>
            <consortium name="DOE Joint Genome Institute"/>
            <person name="Steindorff A.S."/>
            <person name="Carver A."/>
            <person name="Calhoun S."/>
            <person name="Stillman K."/>
            <person name="Liu H."/>
            <person name="Lipzen A."/>
            <person name="Pangilinan J."/>
            <person name="Labutti K."/>
            <person name="Bruns T.D."/>
            <person name="Grigoriev I.V."/>
        </authorList>
    </citation>
    <scope>NUCLEOTIDE SEQUENCE [LARGE SCALE GENOMIC DNA]</scope>
    <source>
        <strain evidence="2 3">CBS 144469</strain>
    </source>
</reference>
<dbReference type="EMBL" id="JACGCI010000008">
    <property type="protein sequence ID" value="KAF6762010.1"/>
    <property type="molecule type" value="Genomic_DNA"/>
</dbReference>
<gene>
    <name evidence="2" type="ORF">DFP72DRAFT_1164876</name>
</gene>
<feature type="region of interest" description="Disordered" evidence="1">
    <location>
        <begin position="437"/>
        <end position="524"/>
    </location>
</feature>
<evidence type="ECO:0000313" key="3">
    <source>
        <dbReference type="Proteomes" id="UP000521943"/>
    </source>
</evidence>
<dbReference type="OrthoDB" id="3062275at2759"/>
<sequence length="1168" mass="129483">MEPGSIHRHICSFRELSLFYTSFPTSKKRLHLLLNENDALDREIRPLVEAIDYWEASLSRLPEPWGTYDPRAALLDGNNSTMPSKSPDLTWNTEQIPPSVSSKLVAYTTALGLCDILKLRARGPNLRERIVRHARRPGWIGNSKVCSHSLRVSVNRVRCEHESFIVSALEPATTAKDALDPTIRLANEIMSVELTSENAHIVHNFATIAFAISVMLKGYLEVPENLRLQTFGDTASLQTVLRRAAQYRRPLQLAVGYTILIAFADMMLSKDLLQYSDILLNTKRRGSDKPASIQRLELDTWDAVMSIVHGEVTPLQAYRSLMARWRQEKAIESLTEDESNFFAGDASIKAPRPPHLDHMFFTVLAEPLAPEVSLPKAALRHAHLLGSVSPTQYTLAIPAAPSANVGKENTSPVAPVGAQELHVTVPARPAANAPLSRIPLQESTGSSSVGQRGASVSDEDERAACANGAARKRTGPPPLASIGPRKSARLSTHQASASSSSAQPVSYAEAQVRRKSKKVAKGNESTNALNRIREPIDYHALIAQDKEALESLRSKLGLPSVLNAVKAPRINLEGPVNRYRPEHPVRIEAWDADRKRHEIELVFSTEEDNDTWGLIAAAELNCRVETDDGPLPLFIVGRGQKKAGRKSAFHLIPYSNSDKPDDAAQVQSLLRGRPVIVASGNKQLIVPWNFRSMESVVDAEKDVEIRDLSLAVPRDGSARVRSGTLRDVCYAGLLPLQNRRPLNAVNIPKHTSCGLPETPEDSGIRALHRTCDDHGCSKALPADSLRFGSVATTGAHELWQIAGHGFGTAIEVAIGRRLLVVATPKDERLSSSLNLWSDEDLNNAMLDLSRCHVETIVAQAGDKVIMQPNTAYASYTIDNTLCHGGYFLATSTLQLSIHGAIHAFFNSRSSTSFGHHVFEQQMNSLAAFFYRTLVLGDARELDEGHIPDVSTPQGLEDLIRFACGIFTLTIITPSTYMVTEDVALIRALEKAGVSLEEALDKYDISKTSYENRRQTVINRGRIIATLKHVFAKLTVQCGDRTLLDPWKDLFIPSLAWLLYALEDYHDRSTRSRQSTQNESNFLPSKEQFDRHIISAANQWPELLKGLSELKEQQDVVDSTEWIFPPDLHVSAKPLNAHVELQTRSEVYECGFSVLDTLYFYNRERYLKM</sequence>
<feature type="compositionally biased region" description="Polar residues" evidence="1">
    <location>
        <begin position="441"/>
        <end position="450"/>
    </location>
</feature>
<evidence type="ECO:0000313" key="2">
    <source>
        <dbReference type="EMBL" id="KAF6762010.1"/>
    </source>
</evidence>
<name>A0A8H6IAM6_9AGAR</name>
<keyword evidence="3" id="KW-1185">Reference proteome</keyword>